<dbReference type="Proteomes" id="UP000886595">
    <property type="component" value="Unassembled WGS sequence"/>
</dbReference>
<gene>
    <name evidence="2" type="ORF">Bca52824_070034</name>
</gene>
<reference evidence="2 3" key="1">
    <citation type="submission" date="2020-02" db="EMBL/GenBank/DDBJ databases">
        <authorList>
            <person name="Ma Q."/>
            <person name="Huang Y."/>
            <person name="Song X."/>
            <person name="Pei D."/>
        </authorList>
    </citation>
    <scope>NUCLEOTIDE SEQUENCE [LARGE SCALE GENOMIC DNA]</scope>
    <source>
        <strain evidence="2">Sxm20200214</strain>
        <tissue evidence="2">Leaf</tissue>
    </source>
</reference>
<name>A0A8X7Q3N4_BRACI</name>
<feature type="region of interest" description="Disordered" evidence="1">
    <location>
        <begin position="1"/>
        <end position="76"/>
    </location>
</feature>
<feature type="compositionally biased region" description="Basic residues" evidence="1">
    <location>
        <begin position="1"/>
        <end position="10"/>
    </location>
</feature>
<dbReference type="EMBL" id="JAAMPC010000014">
    <property type="protein sequence ID" value="KAG2262955.1"/>
    <property type="molecule type" value="Genomic_DNA"/>
</dbReference>
<accession>A0A8X7Q3N4</accession>
<organism evidence="2 3">
    <name type="scientific">Brassica carinata</name>
    <name type="common">Ethiopian mustard</name>
    <name type="synonym">Abyssinian cabbage</name>
    <dbReference type="NCBI Taxonomy" id="52824"/>
    <lineage>
        <taxon>Eukaryota</taxon>
        <taxon>Viridiplantae</taxon>
        <taxon>Streptophyta</taxon>
        <taxon>Embryophyta</taxon>
        <taxon>Tracheophyta</taxon>
        <taxon>Spermatophyta</taxon>
        <taxon>Magnoliopsida</taxon>
        <taxon>eudicotyledons</taxon>
        <taxon>Gunneridae</taxon>
        <taxon>Pentapetalae</taxon>
        <taxon>rosids</taxon>
        <taxon>malvids</taxon>
        <taxon>Brassicales</taxon>
        <taxon>Brassicaceae</taxon>
        <taxon>Brassiceae</taxon>
        <taxon>Brassica</taxon>
    </lineage>
</organism>
<dbReference type="AlphaFoldDB" id="A0A8X7Q3N4"/>
<evidence type="ECO:0000313" key="3">
    <source>
        <dbReference type="Proteomes" id="UP000886595"/>
    </source>
</evidence>
<keyword evidence="3" id="KW-1185">Reference proteome</keyword>
<protein>
    <submittedName>
        <fullName evidence="2">Uncharacterized protein</fullName>
    </submittedName>
</protein>
<evidence type="ECO:0000313" key="2">
    <source>
        <dbReference type="EMBL" id="KAG2262955.1"/>
    </source>
</evidence>
<sequence>MKLNHHRSRQSSRADNGGQRRKSNQRWKQGGESTRGLEEQGANRAERRKPSGAGTRLDAPPGHRRQMKITFEFREL</sequence>
<comment type="caution">
    <text evidence="2">The sequence shown here is derived from an EMBL/GenBank/DDBJ whole genome shotgun (WGS) entry which is preliminary data.</text>
</comment>
<proteinExistence type="predicted"/>
<evidence type="ECO:0000256" key="1">
    <source>
        <dbReference type="SAM" id="MobiDB-lite"/>
    </source>
</evidence>